<dbReference type="SMART" id="SM00053">
    <property type="entry name" value="DYNc"/>
    <property type="match status" value="1"/>
</dbReference>
<feature type="compositionally biased region" description="Polar residues" evidence="1">
    <location>
        <begin position="1"/>
        <end position="12"/>
    </location>
</feature>
<dbReference type="Gene3D" id="3.40.50.300">
    <property type="entry name" value="P-loop containing nucleotide triphosphate hydrolases"/>
    <property type="match status" value="1"/>
</dbReference>
<dbReference type="InterPro" id="IPR022812">
    <property type="entry name" value="Dynamin"/>
</dbReference>
<dbReference type="InterPro" id="IPR027417">
    <property type="entry name" value="P-loop_NTPase"/>
</dbReference>
<reference evidence="3" key="1">
    <citation type="submission" date="2017-08" db="EMBL/GenBank/DDBJ databases">
        <authorList>
            <person name="Polle J.E."/>
            <person name="Barry K."/>
            <person name="Cushman J."/>
            <person name="Schmutz J."/>
            <person name="Tran D."/>
            <person name="Hathwaick L.T."/>
            <person name="Yim W.C."/>
            <person name="Jenkins J."/>
            <person name="Mckie-Krisberg Z.M."/>
            <person name="Prochnik S."/>
            <person name="Lindquist E."/>
            <person name="Dockter R.B."/>
            <person name="Adam C."/>
            <person name="Molina H."/>
            <person name="Bunkerborg J."/>
            <person name="Jin E."/>
            <person name="Buchheim M."/>
            <person name="Magnuson J."/>
        </authorList>
    </citation>
    <scope>NUCLEOTIDE SEQUENCE</scope>
    <source>
        <strain evidence="3">CCAP 19/18</strain>
    </source>
</reference>
<dbReference type="SUPFAM" id="SSF52540">
    <property type="entry name" value="P-loop containing nucleoside triphosphate hydrolases"/>
    <property type="match status" value="1"/>
</dbReference>
<dbReference type="PANTHER" id="PTHR11566:SF21">
    <property type="entry name" value="DYNAMIN RELATED PROTEIN 1, ISOFORM A"/>
    <property type="match status" value="1"/>
</dbReference>
<dbReference type="Pfam" id="PF00350">
    <property type="entry name" value="Dynamin_N"/>
    <property type="match status" value="1"/>
</dbReference>
<gene>
    <name evidence="3" type="ORF">DUNSADRAFT_8129</name>
</gene>
<protein>
    <submittedName>
        <fullName evidence="3">P-loop containing nucleoside triphosphate hydrolase protein</fullName>
    </submittedName>
</protein>
<sequence>MNQNEGSAQGKPSEQPAKSPGKRQSPLFGGGSIFTVLENSSFGAFWKAMVPIRCNSIRVEEFQMPRIVVVGGESTGKSSLLENITKCAVFPRDKDICTRMPIRLQLTNATDASDTAVEVQFGSQPATRLQDSSQVLGAVEGAMDKLPKDSICETEFVVRIRETGIPTFEFIDLPGIRAYPLDMAQKTESLVRKYLKVPNTLVIAVVRATDTRITNDRGYALVQEMGLESKTVMALTRTDRVSAAEFQEMVLDRIMMSSSEFPKPLFACIAIVNRTSDDSVTLAEHQAMEAEWFEKHVGVWYSERPWEQLVEMASRMTLFNLIKRVDVLYSQYISAVWKPRALELIKSKKEETKAELRQLGPDPATLLESDILRKLEADLSVKVEGGLIEEPGIPAAPSAQLPAAGEVHSDRVVNAQEWWRQMRFPEAKQVPWLKWVRQQLAWTQDTLKKLKTKEVKPFLTELKAAVSEAFASDASFYKKARFHQLRDRAIAVLEIRYERLMEACMEDLDKLAAASSASLCNPPQMRDRLVNGQNFIYPEMQLQHARVSPPPPLDAIMVFILAQVVYACLDALPNVAASPTAHPVECDATGGKRKSIQLEMKRLQEAEVVIQGLQ</sequence>
<keyword evidence="3" id="KW-0378">Hydrolase</keyword>
<dbReference type="GO" id="GO:0016787">
    <property type="term" value="F:hydrolase activity"/>
    <property type="evidence" value="ECO:0007669"/>
    <property type="project" value="UniProtKB-KW"/>
</dbReference>
<dbReference type="Proteomes" id="UP000815325">
    <property type="component" value="Unassembled WGS sequence"/>
</dbReference>
<dbReference type="PANTHER" id="PTHR11566">
    <property type="entry name" value="DYNAMIN"/>
    <property type="match status" value="1"/>
</dbReference>
<dbReference type="PRINTS" id="PR00195">
    <property type="entry name" value="DYNAMIN"/>
</dbReference>
<comment type="caution">
    <text evidence="3">The sequence shown here is derived from an EMBL/GenBank/DDBJ whole genome shotgun (WGS) entry which is preliminary data.</text>
</comment>
<accession>A0ABQ7GK02</accession>
<keyword evidence="4" id="KW-1185">Reference proteome</keyword>
<organism evidence="3 4">
    <name type="scientific">Dunaliella salina</name>
    <name type="common">Green alga</name>
    <name type="synonym">Protococcus salinus</name>
    <dbReference type="NCBI Taxonomy" id="3046"/>
    <lineage>
        <taxon>Eukaryota</taxon>
        <taxon>Viridiplantae</taxon>
        <taxon>Chlorophyta</taxon>
        <taxon>core chlorophytes</taxon>
        <taxon>Chlorophyceae</taxon>
        <taxon>CS clade</taxon>
        <taxon>Chlamydomonadales</taxon>
        <taxon>Dunaliellaceae</taxon>
        <taxon>Dunaliella</taxon>
    </lineage>
</organism>
<proteinExistence type="predicted"/>
<dbReference type="InterPro" id="IPR045063">
    <property type="entry name" value="Dynamin_N"/>
</dbReference>
<dbReference type="InterPro" id="IPR001401">
    <property type="entry name" value="Dynamin_GTPase"/>
</dbReference>
<dbReference type="EMBL" id="MU069730">
    <property type="protein sequence ID" value="KAF5834941.1"/>
    <property type="molecule type" value="Genomic_DNA"/>
</dbReference>
<name>A0ABQ7GK02_DUNSA</name>
<evidence type="ECO:0000256" key="1">
    <source>
        <dbReference type="SAM" id="MobiDB-lite"/>
    </source>
</evidence>
<feature type="domain" description="Dynamin GTPase" evidence="2">
    <location>
        <begin position="46"/>
        <end position="282"/>
    </location>
</feature>
<feature type="region of interest" description="Disordered" evidence="1">
    <location>
        <begin position="1"/>
        <end position="25"/>
    </location>
</feature>
<evidence type="ECO:0000259" key="2">
    <source>
        <dbReference type="SMART" id="SM00053"/>
    </source>
</evidence>
<evidence type="ECO:0000313" key="4">
    <source>
        <dbReference type="Proteomes" id="UP000815325"/>
    </source>
</evidence>
<evidence type="ECO:0000313" key="3">
    <source>
        <dbReference type="EMBL" id="KAF5834941.1"/>
    </source>
</evidence>